<sequence length="103" mass="11571">MKETQEKKDERLGINATIQARSMQSSKNKNNPYTGCSHVHEANIYSVVSQRERLQPQQPSDSPPYSLAHAEEDAQDHDDEPDVPHEPDEQPLDREPQGAAQPA</sequence>
<dbReference type="EMBL" id="JBGNUJ010000006">
    <property type="protein sequence ID" value="KAL3958732.1"/>
    <property type="molecule type" value="Genomic_DNA"/>
</dbReference>
<keyword evidence="2" id="KW-1185">Reference proteome</keyword>
<dbReference type="Proteomes" id="UP001638806">
    <property type="component" value="Unassembled WGS sequence"/>
</dbReference>
<accession>A0ACC4DQS3</accession>
<organism evidence="1 2">
    <name type="scientific">Purpureocillium lilacinum</name>
    <name type="common">Paecilomyces lilacinus</name>
    <dbReference type="NCBI Taxonomy" id="33203"/>
    <lineage>
        <taxon>Eukaryota</taxon>
        <taxon>Fungi</taxon>
        <taxon>Dikarya</taxon>
        <taxon>Ascomycota</taxon>
        <taxon>Pezizomycotina</taxon>
        <taxon>Sordariomycetes</taxon>
        <taxon>Hypocreomycetidae</taxon>
        <taxon>Hypocreales</taxon>
        <taxon>Ophiocordycipitaceae</taxon>
        <taxon>Purpureocillium</taxon>
    </lineage>
</organism>
<evidence type="ECO:0000313" key="1">
    <source>
        <dbReference type="EMBL" id="KAL3958732.1"/>
    </source>
</evidence>
<protein>
    <submittedName>
        <fullName evidence="1">Uncharacterized protein</fullName>
    </submittedName>
</protein>
<gene>
    <name evidence="1" type="ORF">ACCO45_006894</name>
</gene>
<comment type="caution">
    <text evidence="1">The sequence shown here is derived from an EMBL/GenBank/DDBJ whole genome shotgun (WGS) entry which is preliminary data.</text>
</comment>
<evidence type="ECO:0000313" key="2">
    <source>
        <dbReference type="Proteomes" id="UP001638806"/>
    </source>
</evidence>
<proteinExistence type="predicted"/>
<reference evidence="1" key="1">
    <citation type="submission" date="2024-12" db="EMBL/GenBank/DDBJ databases">
        <title>Comparative genomics and development of molecular markers within Purpureocillium lilacinum and among Purpureocillium species.</title>
        <authorList>
            <person name="Yeh Z.-Y."/>
            <person name="Ni N.-T."/>
            <person name="Lo P.-H."/>
            <person name="Mushyakhwo K."/>
            <person name="Lin C.-F."/>
            <person name="Nai Y.-S."/>
        </authorList>
    </citation>
    <scope>NUCLEOTIDE SEQUENCE</scope>
    <source>
        <strain evidence="1">NCHU-NPUST-175</strain>
    </source>
</reference>
<name>A0ACC4DQS3_PURLI</name>